<dbReference type="SUPFAM" id="SSF56672">
    <property type="entry name" value="DNA/RNA polymerases"/>
    <property type="match status" value="1"/>
</dbReference>
<evidence type="ECO:0000259" key="3">
    <source>
        <dbReference type="Pfam" id="PF11548"/>
    </source>
</evidence>
<feature type="domain" description="Protein-tyrosine phosphatase receptor IA-2 ectodomain" evidence="3">
    <location>
        <begin position="1005"/>
        <end position="1091"/>
    </location>
</feature>
<evidence type="ECO:0000313" key="5">
    <source>
        <dbReference type="EMBL" id="CAI6345551.1"/>
    </source>
</evidence>
<proteinExistence type="predicted"/>
<keyword evidence="2" id="KW-1133">Transmembrane helix</keyword>
<accession>A0AAV0VS53</accession>
<evidence type="ECO:0008006" key="7">
    <source>
        <dbReference type="Google" id="ProtNLM"/>
    </source>
</evidence>
<dbReference type="Pfam" id="PF05380">
    <property type="entry name" value="Peptidase_A17"/>
    <property type="match status" value="1"/>
</dbReference>
<dbReference type="Pfam" id="PF11548">
    <property type="entry name" value="Receptor_IA-2"/>
    <property type="match status" value="1"/>
</dbReference>
<evidence type="ECO:0000259" key="4">
    <source>
        <dbReference type="Pfam" id="PF17921"/>
    </source>
</evidence>
<dbReference type="Gene3D" id="3.30.70.2470">
    <property type="entry name" value="Protein-tyrosine phosphatase receptor IA-2 ectodomain"/>
    <property type="match status" value="1"/>
</dbReference>
<feature type="domain" description="Integrase zinc-binding" evidence="4">
    <location>
        <begin position="556"/>
        <end position="609"/>
    </location>
</feature>
<protein>
    <recommendedName>
        <fullName evidence="7">Polyprotein</fullName>
    </recommendedName>
</protein>
<sequence>MYRQILIRQKDRTFQHIFWRDSPTDDLVEFQLCTVTYGLNCAPYLAIRCLHELDRQDGHRFPLAKDVLTRAAYVDDIVIGADTQELLLRRKEDVVGLLRNGACMLSKWTSNSTTVLESVSPDDRVLSISFDPREEHAVKVLGLHWDTKTDKFAYHTRLDQISLTKRQVLSVIARLFDPIGALGPMLLWAKYFMQLLWCNKLGWDDLMSPELQSMWQQFCTELPLVFDLNLPRHIDVICHQDIQLLGFADASIKGYAAVVYLRLVNTAGDISVKFITCKTKVAPLKSAAVDESLSIPRLELCGALLLAQTLHHVQSVLSTEVSISRLRAWSDSSVVLSWLTTDQKQFKIFVTNRVAKIRQLLPDCVWSYVSTLDNPADPASRGLMPKLMLSSSIYWDGPEFLRIPEDQWPPSRFIPLAPEQLPDTRPNVVATLAVNVHPSSLDFIGKFSSLEKMLRVLSYVSRFLSHRLRRQPIRVGPITFSERERSLSIAVQRTQQYYFSDLVKTLKNKSTITPPSLAQLAPYIDDNNIVRVGGRLRFSNASYDAKHPILLPRSSHLTDLVIRHYHLSFLHGGSKLVLSMLNQKYWILSGRAAVRRVIFSCVPCTRHKAVRPQPLMADLPSYRVQPHRPFSHVGCLFNRNVCSQRELCHDDHAFGKCIPKYDNGAGEYTYKLIMNNLMILREDMKFLYYNGYSWPHPFTQCVLQHRLKLIRYSLPPVDNSICNQYLRVNDGRQNDGGDFADFYKQPDVYVGAEDIGQDREYYPDIDYEYRRNIINRNRLQGTPLYLPWMPGSKQQQYDEDPNALVYGQPRFRPDYNTPEGFRAGEEMKDKMDDEWKKLRQMEMLSKGIDNSNKAYTEGGLVFLPKKGANGEEDEVMFSDFINNYDSESGWAGFKRPERLDVKKPGPFFKLNNFVKNEEESEPKPSEDITKTVDATTLLGTNRKTDSDDIKSTNPKTSTKLTQDDFKTIYVSKITPEEEKYGQKKEKTKDKMDDTDNDNYEVVDTSYVCIRLKDKISTSDRGDKLLKTLANLINVEFKSMVNARFDESEITFQILPSAGINITELVKKIETMKNKFAKKTGYTIDFVSIGDKAKTPSVMMSSTYEDSKNFEWIFMSVAAVCAVVASAAALLIIRRHSRYKNKFEGLIGSSAEVSKDYQELCRARMSNKKEEPNAASQRIASLSKDPDNSPSSRSSTSSWGEEPVLSNMDISTGHMVLAYMEDHLNNKNRLDSEWAALCAYEAEPCAVNVARKDQQITWTNNDQSSQAIIKKTLKTTTEIQLAMTGVISTDRGENTYPEILPNSLKEEKIATNIRQKIRDCLMERKGGKGDEDKK</sequence>
<feature type="region of interest" description="Disordered" evidence="1">
    <location>
        <begin position="1164"/>
        <end position="1203"/>
    </location>
</feature>
<feature type="transmembrane region" description="Helical" evidence="2">
    <location>
        <begin position="1111"/>
        <end position="1132"/>
    </location>
</feature>
<comment type="caution">
    <text evidence="5">The sequence shown here is derived from an EMBL/GenBank/DDBJ whole genome shotgun (WGS) entry which is preliminary data.</text>
</comment>
<dbReference type="EMBL" id="CARXXK010000001">
    <property type="protein sequence ID" value="CAI6345551.1"/>
    <property type="molecule type" value="Genomic_DNA"/>
</dbReference>
<dbReference type="Proteomes" id="UP001160148">
    <property type="component" value="Unassembled WGS sequence"/>
</dbReference>
<keyword evidence="2" id="KW-0472">Membrane</keyword>
<dbReference type="Pfam" id="PF17921">
    <property type="entry name" value="Integrase_H2C2"/>
    <property type="match status" value="1"/>
</dbReference>
<dbReference type="GO" id="GO:0071897">
    <property type="term" value="P:DNA biosynthetic process"/>
    <property type="evidence" value="ECO:0007669"/>
    <property type="project" value="UniProtKB-ARBA"/>
</dbReference>
<evidence type="ECO:0000313" key="6">
    <source>
        <dbReference type="Proteomes" id="UP001160148"/>
    </source>
</evidence>
<organism evidence="5 6">
    <name type="scientific">Macrosiphum euphorbiae</name>
    <name type="common">potato aphid</name>
    <dbReference type="NCBI Taxonomy" id="13131"/>
    <lineage>
        <taxon>Eukaryota</taxon>
        <taxon>Metazoa</taxon>
        <taxon>Ecdysozoa</taxon>
        <taxon>Arthropoda</taxon>
        <taxon>Hexapoda</taxon>
        <taxon>Insecta</taxon>
        <taxon>Pterygota</taxon>
        <taxon>Neoptera</taxon>
        <taxon>Paraneoptera</taxon>
        <taxon>Hemiptera</taxon>
        <taxon>Sternorrhyncha</taxon>
        <taxon>Aphidomorpha</taxon>
        <taxon>Aphidoidea</taxon>
        <taxon>Aphididae</taxon>
        <taxon>Macrosiphini</taxon>
        <taxon>Macrosiphum</taxon>
    </lineage>
</organism>
<dbReference type="InterPro" id="IPR021613">
    <property type="entry name" value="Receptor_IA-2_dom"/>
</dbReference>
<evidence type="ECO:0000256" key="2">
    <source>
        <dbReference type="SAM" id="Phobius"/>
    </source>
</evidence>
<dbReference type="InterPro" id="IPR008042">
    <property type="entry name" value="Retrotrans_Pao"/>
</dbReference>
<evidence type="ECO:0000256" key="1">
    <source>
        <dbReference type="SAM" id="MobiDB-lite"/>
    </source>
</evidence>
<feature type="compositionally biased region" description="Low complexity" evidence="1">
    <location>
        <begin position="1188"/>
        <end position="1197"/>
    </location>
</feature>
<dbReference type="InterPro" id="IPR038112">
    <property type="entry name" value="Receptor_IA-2_ectodomain_sf"/>
</dbReference>
<dbReference type="InterPro" id="IPR043502">
    <property type="entry name" value="DNA/RNA_pol_sf"/>
</dbReference>
<dbReference type="PANTHER" id="PTHR47331">
    <property type="entry name" value="PHD-TYPE DOMAIN-CONTAINING PROTEIN"/>
    <property type="match status" value="1"/>
</dbReference>
<reference evidence="5 6" key="1">
    <citation type="submission" date="2023-01" db="EMBL/GenBank/DDBJ databases">
        <authorList>
            <person name="Whitehead M."/>
        </authorList>
    </citation>
    <scope>NUCLEOTIDE SEQUENCE [LARGE SCALE GENOMIC DNA]</scope>
</reference>
<name>A0AAV0VS53_9HEMI</name>
<dbReference type="InterPro" id="IPR041588">
    <property type="entry name" value="Integrase_H2C2"/>
</dbReference>
<gene>
    <name evidence="5" type="ORF">MEUPH1_LOCUS2551</name>
</gene>
<keyword evidence="6" id="KW-1185">Reference proteome</keyword>
<dbReference type="PANTHER" id="PTHR47331:SF4">
    <property type="entry name" value="PEPTIDASE S1 DOMAIN-CONTAINING PROTEIN"/>
    <property type="match status" value="1"/>
</dbReference>
<keyword evidence="2" id="KW-0812">Transmembrane</keyword>